<dbReference type="Gene3D" id="3.10.450.40">
    <property type="match status" value="1"/>
</dbReference>
<proteinExistence type="predicted"/>
<comment type="caution">
    <text evidence="2">The sequence shown here is derived from an EMBL/GenBank/DDBJ whole genome shotgun (WGS) entry which is preliminary data.</text>
</comment>
<accession>A0ABV5HJK4</accession>
<dbReference type="Proteomes" id="UP001589645">
    <property type="component" value="Unassembled WGS sequence"/>
</dbReference>
<dbReference type="EMBL" id="JBHMEP010000001">
    <property type="protein sequence ID" value="MFB9134354.1"/>
    <property type="molecule type" value="Genomic_DNA"/>
</dbReference>
<dbReference type="RefSeq" id="WP_390191866.1">
    <property type="nucleotide sequence ID" value="NZ_JBHMEP010000001.1"/>
</dbReference>
<keyword evidence="3" id="KW-1185">Reference proteome</keyword>
<gene>
    <name evidence="2" type="ORF">ACFFUV_05130</name>
</gene>
<organism evidence="2 3">
    <name type="scientific">Vibrio olivae</name>
    <dbReference type="NCBI Taxonomy" id="1243002"/>
    <lineage>
        <taxon>Bacteria</taxon>
        <taxon>Pseudomonadati</taxon>
        <taxon>Pseudomonadota</taxon>
        <taxon>Gammaproteobacteria</taxon>
        <taxon>Vibrionales</taxon>
        <taxon>Vibrionaceae</taxon>
        <taxon>Vibrio</taxon>
    </lineage>
</organism>
<evidence type="ECO:0000313" key="2">
    <source>
        <dbReference type="EMBL" id="MFB9134354.1"/>
    </source>
</evidence>
<feature type="signal peptide" evidence="1">
    <location>
        <begin position="1"/>
        <end position="27"/>
    </location>
</feature>
<reference evidence="2 3" key="1">
    <citation type="submission" date="2024-09" db="EMBL/GenBank/DDBJ databases">
        <authorList>
            <person name="Sun Q."/>
            <person name="Mori K."/>
        </authorList>
    </citation>
    <scope>NUCLEOTIDE SEQUENCE [LARGE SCALE GENOMIC DNA]</scope>
    <source>
        <strain evidence="2 3">CECT 8064</strain>
    </source>
</reference>
<feature type="chain" id="PRO_5047183975" evidence="1">
    <location>
        <begin position="28"/>
        <end position="140"/>
    </location>
</feature>
<name>A0ABV5HJK4_9VIBR</name>
<evidence type="ECO:0000313" key="3">
    <source>
        <dbReference type="Proteomes" id="UP001589645"/>
    </source>
</evidence>
<protein>
    <submittedName>
        <fullName evidence="2">PepSY domain-containing protein</fullName>
    </submittedName>
</protein>
<evidence type="ECO:0000256" key="1">
    <source>
        <dbReference type="SAM" id="SignalP"/>
    </source>
</evidence>
<sequence length="140" mass="16080">MLRIPRPSSFTLCTLIALNLCAFSATSAEEKNGHDLVNDVYKQGTEVDIDEDQDDVYDAVKAGKIRPFSELYNEVEQDLFGRIIKVELEEDDDEWIYELKLIHDGRIVQVKYSATTLEMRLLKGRDLKSVLKFQPIQLAE</sequence>
<keyword evidence="1" id="KW-0732">Signal</keyword>